<evidence type="ECO:0008006" key="6">
    <source>
        <dbReference type="Google" id="ProtNLM"/>
    </source>
</evidence>
<reference evidence="3 5" key="1">
    <citation type="submission" date="2017-09" db="EMBL/GenBank/DDBJ databases">
        <title>Genomics of the genus Arcobacter.</title>
        <authorList>
            <person name="Perez-Cataluna A."/>
            <person name="Figueras M.J."/>
            <person name="Salas-Masso N."/>
        </authorList>
    </citation>
    <scope>NUCLEOTIDE SEQUENCE [LARGE SCALE GENOMIC DNA]</scope>
    <source>
        <strain evidence="3 5">CECT 7837</strain>
    </source>
</reference>
<dbReference type="Proteomes" id="UP000262582">
    <property type="component" value="Chromosome"/>
</dbReference>
<evidence type="ECO:0000313" key="3">
    <source>
        <dbReference type="EMBL" id="RXI29726.1"/>
    </source>
</evidence>
<keyword evidence="1" id="KW-0732">Signal</keyword>
<dbReference type="EMBL" id="NXIG01000010">
    <property type="protein sequence ID" value="RXI29726.1"/>
    <property type="molecule type" value="Genomic_DNA"/>
</dbReference>
<protein>
    <recommendedName>
        <fullName evidence="6">DUF306 domain-containing protein</fullName>
    </recommendedName>
</protein>
<gene>
    <name evidence="2" type="ORF">AELL_2236</name>
    <name evidence="3" type="ORF">CP962_10175</name>
</gene>
<organism evidence="3 5">
    <name type="scientific">Arcobacter ellisii</name>
    <dbReference type="NCBI Taxonomy" id="913109"/>
    <lineage>
        <taxon>Bacteria</taxon>
        <taxon>Pseudomonadati</taxon>
        <taxon>Campylobacterota</taxon>
        <taxon>Epsilonproteobacteria</taxon>
        <taxon>Campylobacterales</taxon>
        <taxon>Arcobacteraceae</taxon>
        <taxon>Arcobacter</taxon>
    </lineage>
</organism>
<dbReference type="PROSITE" id="PS51257">
    <property type="entry name" value="PROKAR_LIPOPROTEIN"/>
    <property type="match status" value="1"/>
</dbReference>
<feature type="signal peptide" evidence="1">
    <location>
        <begin position="1"/>
        <end position="20"/>
    </location>
</feature>
<name>A0A347UAI8_9BACT</name>
<dbReference type="EMBL" id="CP032097">
    <property type="protein sequence ID" value="AXX95866.1"/>
    <property type="molecule type" value="Genomic_DNA"/>
</dbReference>
<evidence type="ECO:0000313" key="2">
    <source>
        <dbReference type="EMBL" id="AXX95866.1"/>
    </source>
</evidence>
<feature type="chain" id="PRO_5044584798" description="DUF306 domain-containing protein" evidence="1">
    <location>
        <begin position="21"/>
        <end position="125"/>
    </location>
</feature>
<accession>A0A347UAI8</accession>
<sequence length="125" mass="14488">MKKIILGTLISTILSSQLFASCEVLNFGSYTPTQKLKLFGKDEKTLQVVDFQSVYSTTGRFYRDSDGKLQLKKFNDAYGEFFNYLKETAFEECKTNKYQGIVNVDIKFFVDENSYFFTATYNHLN</sequence>
<dbReference type="OrthoDB" id="5366123at2"/>
<dbReference type="Proteomes" id="UP000290588">
    <property type="component" value="Unassembled WGS sequence"/>
</dbReference>
<dbReference type="AlphaFoldDB" id="A0A347UAI8"/>
<keyword evidence="4" id="KW-1185">Reference proteome</keyword>
<evidence type="ECO:0000313" key="4">
    <source>
        <dbReference type="Proteomes" id="UP000262582"/>
    </source>
</evidence>
<dbReference type="KEGG" id="aell:AELL_2236"/>
<evidence type="ECO:0000313" key="5">
    <source>
        <dbReference type="Proteomes" id="UP000290588"/>
    </source>
</evidence>
<proteinExistence type="predicted"/>
<evidence type="ECO:0000256" key="1">
    <source>
        <dbReference type="SAM" id="SignalP"/>
    </source>
</evidence>
<dbReference type="RefSeq" id="WP_118918028.1">
    <property type="nucleotide sequence ID" value="NZ_CP032097.1"/>
</dbReference>
<reference evidence="2 4" key="2">
    <citation type="submission" date="2018-08" db="EMBL/GenBank/DDBJ databases">
        <title>Complete genome of the Arcobacter ellisii type strain LMG 26155.</title>
        <authorList>
            <person name="Miller W.G."/>
            <person name="Yee E."/>
            <person name="Bono J.L."/>
        </authorList>
    </citation>
    <scope>NUCLEOTIDE SEQUENCE [LARGE SCALE GENOMIC DNA]</scope>
    <source>
        <strain evidence="2 4">LMG 26155</strain>
    </source>
</reference>